<feature type="compositionally biased region" description="Basic and acidic residues" evidence="1">
    <location>
        <begin position="260"/>
        <end position="269"/>
    </location>
</feature>
<evidence type="ECO:0000313" key="3">
    <source>
        <dbReference type="Proteomes" id="UP000188320"/>
    </source>
</evidence>
<dbReference type="Proteomes" id="UP000188320">
    <property type="component" value="Unassembled WGS sequence"/>
</dbReference>
<feature type="compositionally biased region" description="Low complexity" evidence="1">
    <location>
        <begin position="132"/>
        <end position="143"/>
    </location>
</feature>
<keyword evidence="3" id="KW-1185">Reference proteome</keyword>
<feature type="region of interest" description="Disordered" evidence="1">
    <location>
        <begin position="26"/>
        <end position="180"/>
    </location>
</feature>
<evidence type="ECO:0000256" key="1">
    <source>
        <dbReference type="SAM" id="MobiDB-lite"/>
    </source>
</evidence>
<dbReference type="GO" id="GO:0016853">
    <property type="term" value="F:isomerase activity"/>
    <property type="evidence" value="ECO:0007669"/>
    <property type="project" value="UniProtKB-KW"/>
</dbReference>
<gene>
    <name evidence="2" type="ORF">AX774_g6814</name>
</gene>
<organism evidence="2 3">
    <name type="scientific">Zancudomyces culisetae</name>
    <name type="common">Gut fungus</name>
    <name type="synonym">Smittium culisetae</name>
    <dbReference type="NCBI Taxonomy" id="1213189"/>
    <lineage>
        <taxon>Eukaryota</taxon>
        <taxon>Fungi</taxon>
        <taxon>Fungi incertae sedis</taxon>
        <taxon>Zoopagomycota</taxon>
        <taxon>Kickxellomycotina</taxon>
        <taxon>Harpellomycetes</taxon>
        <taxon>Harpellales</taxon>
        <taxon>Legeriomycetaceae</taxon>
        <taxon>Zancudomyces</taxon>
    </lineage>
</organism>
<feature type="compositionally biased region" description="Basic and acidic residues" evidence="1">
    <location>
        <begin position="41"/>
        <end position="58"/>
    </location>
</feature>
<evidence type="ECO:0000313" key="2">
    <source>
        <dbReference type="EMBL" id="OMH79759.1"/>
    </source>
</evidence>
<feature type="compositionally biased region" description="Polar residues" evidence="1">
    <location>
        <begin position="97"/>
        <end position="113"/>
    </location>
</feature>
<accession>A0A1R1PFR2</accession>
<sequence>MLTFDDPSEDEGEVFKVKSIYDLNDKGILPTTSKGRRKSKKKDEDGSNKALKLDKDSHIPSLASNSLSSAPTRKLGDNNDISNAGLDPQLESMIENPVNTNENHLNNTSQSTIKPAIQEEPHTRVTTDIDANSNANSNTNPSKKSSKVHPDDKHVKSSSISSELEKYKKKAQLPKKSSSDYQTKLFQKLSFFKSKLQSKDAAIGDSEPKRQTPTEHSACKLHGISNCGSCNKHVAVGEELPDTTGSNWMNHTLDFGASNPKKEKSSYAPKVEDYVVIDPREKEKLYFKNKTSKS</sequence>
<proteinExistence type="predicted"/>
<dbReference type="EMBL" id="LSSK01001426">
    <property type="protein sequence ID" value="OMH79759.1"/>
    <property type="molecule type" value="Genomic_DNA"/>
</dbReference>
<feature type="region of interest" description="Disordered" evidence="1">
    <location>
        <begin position="242"/>
        <end position="269"/>
    </location>
</feature>
<name>A0A1R1PFR2_ZANCU</name>
<protein>
    <submittedName>
        <fullName evidence="2">Peptidyl-prolyl isomerase cwc27</fullName>
    </submittedName>
</protein>
<dbReference type="AlphaFoldDB" id="A0A1R1PFR2"/>
<reference evidence="3" key="1">
    <citation type="submission" date="2017-01" db="EMBL/GenBank/DDBJ databases">
        <authorList>
            <person name="Wang Y."/>
            <person name="White M."/>
            <person name="Kvist S."/>
            <person name="Moncalvo J.-M."/>
        </authorList>
    </citation>
    <scope>NUCLEOTIDE SEQUENCE [LARGE SCALE GENOMIC DNA]</scope>
    <source>
        <strain evidence="3">COL-18-3</strain>
    </source>
</reference>
<feature type="region of interest" description="Disordered" evidence="1">
    <location>
        <begin position="197"/>
        <end position="217"/>
    </location>
</feature>
<dbReference type="OrthoDB" id="442970at2759"/>
<comment type="caution">
    <text evidence="2">The sequence shown here is derived from an EMBL/GenBank/DDBJ whole genome shotgun (WGS) entry which is preliminary data.</text>
</comment>
<keyword evidence="2" id="KW-0413">Isomerase</keyword>
<feature type="compositionally biased region" description="Basic and acidic residues" evidence="1">
    <location>
        <begin position="117"/>
        <end position="127"/>
    </location>
</feature>
<feature type="compositionally biased region" description="Low complexity" evidence="1">
    <location>
        <begin position="60"/>
        <end position="71"/>
    </location>
</feature>